<feature type="transmembrane region" description="Helical" evidence="2">
    <location>
        <begin position="114"/>
        <end position="133"/>
    </location>
</feature>
<keyword evidence="5" id="KW-1185">Reference proteome</keyword>
<feature type="domain" description="Oxidoreductase molybdopterin-binding" evidence="3">
    <location>
        <begin position="267"/>
        <end position="397"/>
    </location>
</feature>
<dbReference type="SUPFAM" id="SSF56524">
    <property type="entry name" value="Oxidoreductase molybdopterin-binding domain"/>
    <property type="match status" value="1"/>
</dbReference>
<dbReference type="PANTHER" id="PTHR43032">
    <property type="entry name" value="PROTEIN-METHIONINE-SULFOXIDE REDUCTASE"/>
    <property type="match status" value="1"/>
</dbReference>
<evidence type="ECO:0000256" key="1">
    <source>
        <dbReference type="SAM" id="MobiDB-lite"/>
    </source>
</evidence>
<dbReference type="InterPro" id="IPR036374">
    <property type="entry name" value="OxRdtase_Mopterin-bd_sf"/>
</dbReference>
<proteinExistence type="predicted"/>
<dbReference type="InterPro" id="IPR000572">
    <property type="entry name" value="OxRdtase_Mopterin-bd_dom"/>
</dbReference>
<dbReference type="Proteomes" id="UP001067235">
    <property type="component" value="Unassembled WGS sequence"/>
</dbReference>
<dbReference type="PANTHER" id="PTHR43032:SF2">
    <property type="entry name" value="BLL0505 PROTEIN"/>
    <property type="match status" value="1"/>
</dbReference>
<keyword evidence="2" id="KW-0812">Transmembrane</keyword>
<dbReference type="Gene3D" id="3.90.420.10">
    <property type="entry name" value="Oxidoreductase, molybdopterin-binding domain"/>
    <property type="match status" value="1"/>
</dbReference>
<dbReference type="RefSeq" id="WP_301573742.1">
    <property type="nucleotide sequence ID" value="NZ_JAPWIE010000008.1"/>
</dbReference>
<feature type="transmembrane region" description="Helical" evidence="2">
    <location>
        <begin position="215"/>
        <end position="237"/>
    </location>
</feature>
<keyword evidence="2" id="KW-0472">Membrane</keyword>
<dbReference type="CDD" id="cd00321">
    <property type="entry name" value="SO_family_Moco"/>
    <property type="match status" value="1"/>
</dbReference>
<dbReference type="EMBL" id="JAPWIE010000008">
    <property type="protein sequence ID" value="MCZ4553105.1"/>
    <property type="molecule type" value="Genomic_DNA"/>
</dbReference>
<feature type="transmembrane region" description="Helical" evidence="2">
    <location>
        <begin position="71"/>
        <end position="93"/>
    </location>
</feature>
<feature type="compositionally biased region" description="Polar residues" evidence="1">
    <location>
        <begin position="185"/>
        <end position="197"/>
    </location>
</feature>
<protein>
    <submittedName>
        <fullName evidence="4">Molybdopterin-dependent oxidoreductase</fullName>
    </submittedName>
</protein>
<organism evidence="4 5">
    <name type="scientific">Gordonia rubripertincta</name>
    <name type="common">Rhodococcus corallinus</name>
    <dbReference type="NCBI Taxonomy" id="36822"/>
    <lineage>
        <taxon>Bacteria</taxon>
        <taxon>Bacillati</taxon>
        <taxon>Actinomycetota</taxon>
        <taxon>Actinomycetes</taxon>
        <taxon>Mycobacteriales</taxon>
        <taxon>Gordoniaceae</taxon>
        <taxon>Gordonia</taxon>
    </lineage>
</organism>
<sequence length="398" mass="43218">MSPLDADPAAAAAADRDNGLRSPRLVARVGMLLGVCITVCFVTGLLSHWIQHPPAWFYWPSRPVWLYQTTQGLHVITGVVTIPLLLIKLQLVYPKLFARPLIGTPARAVERASIAVLVSSTIFQLLTGLLNTAQWYPWKFFFTTTHYAMSFVVVASILVHIAVKLPIIQRALGSPVESTAPIGTIDSTADTQRTASESAPGPGVVSRRMLLRSTVAVGALAALAFAGQTVPFLRWLAFLAPRSGEGPQGVPINRTASAAGVLESARSPDYRLTISNGNVTKELTLDELRAMPQHERDLPIACVEGWSATGTWSGVRVRDLVALVDGDREHDVRFISLEAGLYGVSTLPANIADDPLSLVALRLHGEELIIDHGYPCRLIAPNRPGVLQTKWLTRIEIR</sequence>
<feature type="transmembrane region" description="Helical" evidence="2">
    <location>
        <begin position="145"/>
        <end position="163"/>
    </location>
</feature>
<gene>
    <name evidence="4" type="ORF">O4213_24165</name>
</gene>
<comment type="caution">
    <text evidence="4">The sequence shown here is derived from an EMBL/GenBank/DDBJ whole genome shotgun (WGS) entry which is preliminary data.</text>
</comment>
<evidence type="ECO:0000313" key="4">
    <source>
        <dbReference type="EMBL" id="MCZ4553105.1"/>
    </source>
</evidence>
<feature type="region of interest" description="Disordered" evidence="1">
    <location>
        <begin position="183"/>
        <end position="203"/>
    </location>
</feature>
<evidence type="ECO:0000259" key="3">
    <source>
        <dbReference type="Pfam" id="PF00174"/>
    </source>
</evidence>
<evidence type="ECO:0000256" key="2">
    <source>
        <dbReference type="SAM" id="Phobius"/>
    </source>
</evidence>
<keyword evidence="2" id="KW-1133">Transmembrane helix</keyword>
<dbReference type="Pfam" id="PF00174">
    <property type="entry name" value="Oxidored_molyb"/>
    <property type="match status" value="1"/>
</dbReference>
<reference evidence="4" key="1">
    <citation type="submission" date="2022-12" db="EMBL/GenBank/DDBJ databases">
        <authorList>
            <person name="Krivoruchko A.V."/>
            <person name="Elkin A."/>
        </authorList>
    </citation>
    <scope>NUCLEOTIDE SEQUENCE</scope>
    <source>
        <strain evidence="4">IEGM 1388</strain>
    </source>
</reference>
<feature type="transmembrane region" description="Helical" evidence="2">
    <location>
        <begin position="25"/>
        <end position="51"/>
    </location>
</feature>
<name>A0ABT4N2B8_GORRU</name>
<accession>A0ABT4N2B8</accession>
<evidence type="ECO:0000313" key="5">
    <source>
        <dbReference type="Proteomes" id="UP001067235"/>
    </source>
</evidence>